<feature type="signal peptide" evidence="10">
    <location>
        <begin position="1"/>
        <end position="34"/>
    </location>
</feature>
<comment type="subcellular location">
    <subcellularLocation>
        <location evidence="1 8">Cell outer membrane</location>
        <topology evidence="1 8">Multi-pass membrane protein</topology>
    </subcellularLocation>
</comment>
<evidence type="ECO:0000256" key="7">
    <source>
        <dbReference type="ARBA" id="ARBA00023237"/>
    </source>
</evidence>
<evidence type="ECO:0000256" key="5">
    <source>
        <dbReference type="ARBA" id="ARBA00023077"/>
    </source>
</evidence>
<dbReference type="Pfam" id="PF13715">
    <property type="entry name" value="CarbopepD_reg_2"/>
    <property type="match status" value="1"/>
</dbReference>
<organism evidence="13 14">
    <name type="scientific">Runella salmonicolor</name>
    <dbReference type="NCBI Taxonomy" id="2950278"/>
    <lineage>
        <taxon>Bacteria</taxon>
        <taxon>Pseudomonadati</taxon>
        <taxon>Bacteroidota</taxon>
        <taxon>Cytophagia</taxon>
        <taxon>Cytophagales</taxon>
        <taxon>Spirosomataceae</taxon>
        <taxon>Runella</taxon>
    </lineage>
</organism>
<dbReference type="NCBIfam" id="TIGR04056">
    <property type="entry name" value="OMP_RagA_SusC"/>
    <property type="match status" value="1"/>
</dbReference>
<gene>
    <name evidence="13" type="ORF">NCI00_10370</name>
</gene>
<keyword evidence="3 8" id="KW-1134">Transmembrane beta strand</keyword>
<feature type="chain" id="PRO_5045405713" evidence="10">
    <location>
        <begin position="35"/>
        <end position="989"/>
    </location>
</feature>
<dbReference type="InterPro" id="IPR008969">
    <property type="entry name" value="CarboxyPept-like_regulatory"/>
</dbReference>
<evidence type="ECO:0000256" key="1">
    <source>
        <dbReference type="ARBA" id="ARBA00004571"/>
    </source>
</evidence>
<evidence type="ECO:0000313" key="13">
    <source>
        <dbReference type="EMBL" id="MCP1382831.1"/>
    </source>
</evidence>
<evidence type="ECO:0000256" key="10">
    <source>
        <dbReference type="SAM" id="SignalP"/>
    </source>
</evidence>
<evidence type="ECO:0000256" key="8">
    <source>
        <dbReference type="PROSITE-ProRule" id="PRU01360"/>
    </source>
</evidence>
<dbReference type="Gene3D" id="2.170.130.10">
    <property type="entry name" value="TonB-dependent receptor, plug domain"/>
    <property type="match status" value="1"/>
</dbReference>
<keyword evidence="13" id="KW-0675">Receptor</keyword>
<dbReference type="SUPFAM" id="SSF49464">
    <property type="entry name" value="Carboxypeptidase regulatory domain-like"/>
    <property type="match status" value="1"/>
</dbReference>
<keyword evidence="4 8" id="KW-0812">Transmembrane</keyword>
<evidence type="ECO:0000256" key="2">
    <source>
        <dbReference type="ARBA" id="ARBA00022448"/>
    </source>
</evidence>
<keyword evidence="2 8" id="KW-0813">Transport</keyword>
<feature type="domain" description="TonB-dependent receptor plug" evidence="12">
    <location>
        <begin position="127"/>
        <end position="242"/>
    </location>
</feature>
<evidence type="ECO:0000256" key="4">
    <source>
        <dbReference type="ARBA" id="ARBA00022692"/>
    </source>
</evidence>
<evidence type="ECO:0000256" key="9">
    <source>
        <dbReference type="RuleBase" id="RU003357"/>
    </source>
</evidence>
<dbReference type="InterPro" id="IPR023996">
    <property type="entry name" value="TonB-dep_OMP_SusC/RagA"/>
</dbReference>
<dbReference type="InterPro" id="IPR018247">
    <property type="entry name" value="EF_Hand_1_Ca_BS"/>
</dbReference>
<keyword evidence="10" id="KW-0732">Signal</keyword>
<dbReference type="InterPro" id="IPR039426">
    <property type="entry name" value="TonB-dep_rcpt-like"/>
</dbReference>
<evidence type="ECO:0000313" key="14">
    <source>
        <dbReference type="Proteomes" id="UP001204772"/>
    </source>
</evidence>
<dbReference type="InterPro" id="IPR036942">
    <property type="entry name" value="Beta-barrel_TonB_sf"/>
</dbReference>
<dbReference type="EMBL" id="JAMZEL010000003">
    <property type="protein sequence ID" value="MCP1382831.1"/>
    <property type="molecule type" value="Genomic_DNA"/>
</dbReference>
<dbReference type="PROSITE" id="PS00018">
    <property type="entry name" value="EF_HAND_1"/>
    <property type="match status" value="1"/>
</dbReference>
<sequence length="989" mass="107349">MMIQFYSMFWQVGAAPRLKLMVLVWILAVASATAQDLTVSGKVQESNGSALPGVSVLVKGTTRGTQTDAEGNFKIVTPANATLVFSFVGMTTQEVAVGNRTTVSVTLLNDNKQLAEVVVIGYGTQRKKDLTGSIASITTADFNKGNIATPDQLVAGKVAGVQITPNGGAPGAGSTIRIRGGASLNASNDPLIVIDGVPLDNSELKGAPNPLSLINPNDIESFNILKDASATAIYGSRASNGVIMITTKKGKKGDVMRVNLSTQASVGQRTGQIEVLSADDFRALVNQYGTGTQKSLLGSAVTDWQKEIYRTAVSTDNNLSVTGSVKNMPYRVSVGYTNQNGILKTSNMGRTSASVGLTPMLLDNHLKVDINVKASTIKNRFANQGAIGAAVAFDPTQPIFSGKESYGGYFEWVNADGKPNTIATRNPLGLLDLTDDKSTVNRSIGNMQLDYKFHFLPELHANLNVGYDISKSDGNRFVPALAASNFSNGGEKTVYTQDRSNKLLDFYFNYVKDLTKDTRIDLTAGYSYQDFLNTTTSITKDAAETKIINDSPYKTQNTLVSFFGRANLNLQDRYLLTFTLRRDGSSRFAKDNRWGTFPSAAFAWKINEMEFLKNSNVLSDLKLRLGYGVTGQQDVGQNFAYLARYTPSTATAQQQLGNTFYTTLRAEGYNANIKWEQTVTQNVGLDFAFKKARVSGSIDYYRKETTDLLNVVPVAAGTNLTNEILSNVGSIENKGLELLLNYNAISKEDFTLDLGFNATYNENKITKLTSANDPNYKGVLVGGIAGGVGSTIQIHSVGYPASSYFVAQQVYDQNGKPVEGVYVDRNQDGKITVDDYYHYKSPAPRVFIGFNAQTSYKKWSGGFVVRGNFGNYVYNNIVSTSGVLQAFQGANNSLANVVPNVNVTQFATPQYFSDYYMENASFLRMDNLFAGYDLGKLFGGRTSARVSATVQNVFVITKYTGLDPEVSGGIDNNIYPLPRTYTLGLNIGF</sequence>
<proteinExistence type="inferred from homology"/>
<dbReference type="Gene3D" id="2.60.40.1120">
    <property type="entry name" value="Carboxypeptidase-like, regulatory domain"/>
    <property type="match status" value="1"/>
</dbReference>
<keyword evidence="5 9" id="KW-0798">TonB box</keyword>
<dbReference type="NCBIfam" id="TIGR04057">
    <property type="entry name" value="SusC_RagA_signa"/>
    <property type="match status" value="1"/>
</dbReference>
<evidence type="ECO:0000256" key="3">
    <source>
        <dbReference type="ARBA" id="ARBA00022452"/>
    </source>
</evidence>
<dbReference type="SUPFAM" id="SSF56935">
    <property type="entry name" value="Porins"/>
    <property type="match status" value="1"/>
</dbReference>
<dbReference type="Pfam" id="PF00593">
    <property type="entry name" value="TonB_dep_Rec_b-barrel"/>
    <property type="match status" value="1"/>
</dbReference>
<dbReference type="InterPro" id="IPR037066">
    <property type="entry name" value="Plug_dom_sf"/>
</dbReference>
<dbReference type="RefSeq" id="WP_253527179.1">
    <property type="nucleotide sequence ID" value="NZ_JAMZEL010000003.1"/>
</dbReference>
<comment type="caution">
    <text evidence="13">The sequence shown here is derived from an EMBL/GenBank/DDBJ whole genome shotgun (WGS) entry which is preliminary data.</text>
</comment>
<accession>A0ABT1FM38</accession>
<protein>
    <submittedName>
        <fullName evidence="13">TonB-dependent receptor</fullName>
    </submittedName>
</protein>
<comment type="similarity">
    <text evidence="8 9">Belongs to the TonB-dependent receptor family.</text>
</comment>
<feature type="domain" description="TonB-dependent receptor-like beta-barrel" evidence="11">
    <location>
        <begin position="414"/>
        <end position="953"/>
    </location>
</feature>
<dbReference type="Gene3D" id="2.40.170.20">
    <property type="entry name" value="TonB-dependent receptor, beta-barrel domain"/>
    <property type="match status" value="1"/>
</dbReference>
<dbReference type="Pfam" id="PF07715">
    <property type="entry name" value="Plug"/>
    <property type="match status" value="1"/>
</dbReference>
<keyword evidence="6 8" id="KW-0472">Membrane</keyword>
<evidence type="ECO:0000256" key="6">
    <source>
        <dbReference type="ARBA" id="ARBA00023136"/>
    </source>
</evidence>
<reference evidence="13 14" key="1">
    <citation type="submission" date="2022-06" db="EMBL/GenBank/DDBJ databases">
        <title>Runella sp. S5 genome sequencing.</title>
        <authorList>
            <person name="Park S."/>
        </authorList>
    </citation>
    <scope>NUCLEOTIDE SEQUENCE [LARGE SCALE GENOMIC DNA]</scope>
    <source>
        <strain evidence="13 14">S5</strain>
    </source>
</reference>
<evidence type="ECO:0000259" key="12">
    <source>
        <dbReference type="Pfam" id="PF07715"/>
    </source>
</evidence>
<keyword evidence="7 8" id="KW-0998">Cell outer membrane</keyword>
<dbReference type="InterPro" id="IPR012910">
    <property type="entry name" value="Plug_dom"/>
</dbReference>
<dbReference type="Proteomes" id="UP001204772">
    <property type="component" value="Unassembled WGS sequence"/>
</dbReference>
<name>A0ABT1FM38_9BACT</name>
<dbReference type="InterPro" id="IPR023997">
    <property type="entry name" value="TonB-dep_OMP_SusC/RagA_CS"/>
</dbReference>
<evidence type="ECO:0000259" key="11">
    <source>
        <dbReference type="Pfam" id="PF00593"/>
    </source>
</evidence>
<dbReference type="PROSITE" id="PS52016">
    <property type="entry name" value="TONB_DEPENDENT_REC_3"/>
    <property type="match status" value="1"/>
</dbReference>
<keyword evidence="14" id="KW-1185">Reference proteome</keyword>
<dbReference type="InterPro" id="IPR000531">
    <property type="entry name" value="Beta-barrel_TonB"/>
</dbReference>